<dbReference type="Pfam" id="PF00210">
    <property type="entry name" value="Ferritin"/>
    <property type="match status" value="1"/>
</dbReference>
<evidence type="ECO:0000256" key="1">
    <source>
        <dbReference type="ARBA" id="ARBA00009497"/>
    </source>
</evidence>
<dbReference type="InterPro" id="IPR012347">
    <property type="entry name" value="Ferritin-like"/>
</dbReference>
<dbReference type="PANTHER" id="PTHR42932:SF3">
    <property type="entry name" value="DNA PROTECTION DURING STARVATION PROTEIN"/>
    <property type="match status" value="1"/>
</dbReference>
<dbReference type="CDD" id="cd01043">
    <property type="entry name" value="DPS"/>
    <property type="match status" value="1"/>
</dbReference>
<dbReference type="Gene3D" id="1.20.1260.10">
    <property type="match status" value="1"/>
</dbReference>
<dbReference type="RefSeq" id="WP_075055761.1">
    <property type="nucleotide sequence ID" value="NZ_CP007536.1"/>
</dbReference>
<dbReference type="Proteomes" id="UP000027093">
    <property type="component" value="Chromosome"/>
</dbReference>
<dbReference type="InterPro" id="IPR023188">
    <property type="entry name" value="DPS_DNA-bd_CS"/>
</dbReference>
<protein>
    <submittedName>
        <fullName evidence="4">Ferritin, Dps family protein</fullName>
    </submittedName>
</protein>
<dbReference type="STRING" id="926571.NVIE_028750"/>
<dbReference type="EMBL" id="CP007536">
    <property type="protein sequence ID" value="AIC17150.1"/>
    <property type="molecule type" value="Genomic_DNA"/>
</dbReference>
<dbReference type="OrthoDB" id="8265at2157"/>
<dbReference type="GO" id="GO:0008199">
    <property type="term" value="F:ferric iron binding"/>
    <property type="evidence" value="ECO:0007669"/>
    <property type="project" value="InterPro"/>
</dbReference>
<evidence type="ECO:0000313" key="5">
    <source>
        <dbReference type="Proteomes" id="UP000027093"/>
    </source>
</evidence>
<gene>
    <name evidence="4" type="primary">dps4</name>
    <name evidence="4" type="ORF">NVIE_028750</name>
</gene>
<dbReference type="GeneID" id="74948109"/>
<comment type="similarity">
    <text evidence="1 2">Belongs to the Dps family.</text>
</comment>
<evidence type="ECO:0000256" key="2">
    <source>
        <dbReference type="RuleBase" id="RU003875"/>
    </source>
</evidence>
<evidence type="ECO:0000259" key="3">
    <source>
        <dbReference type="Pfam" id="PF00210"/>
    </source>
</evidence>
<reference evidence="4 5" key="1">
    <citation type="journal article" date="2014" name="Int. J. Syst. Evol. Microbiol.">
        <title>Nitrososphaera viennensis gen. nov., sp. nov., an aerobic and mesophilic, ammonia-oxidizing archaeon from soil and a member of the archaeal phylum Thaumarchaeota.</title>
        <authorList>
            <person name="Stieglmeier M."/>
            <person name="Klingl A."/>
            <person name="Alves R.J."/>
            <person name="Rittmann S.K."/>
            <person name="Melcher M."/>
            <person name="Leisch N."/>
            <person name="Schleper C."/>
        </authorList>
    </citation>
    <scope>NUCLEOTIDE SEQUENCE [LARGE SCALE GENOMIC DNA]</scope>
    <source>
        <strain evidence="4">EN76</strain>
    </source>
</reference>
<dbReference type="PRINTS" id="PR01346">
    <property type="entry name" value="HELNAPAPROT"/>
</dbReference>
<keyword evidence="5" id="KW-1185">Reference proteome</keyword>
<feature type="domain" description="Ferritin/DPS" evidence="3">
    <location>
        <begin position="31"/>
        <end position="172"/>
    </location>
</feature>
<name>A0A060HPT9_9ARCH</name>
<dbReference type="InterPro" id="IPR008331">
    <property type="entry name" value="Ferritin_DPS_dom"/>
</dbReference>
<organism evidence="4 5">
    <name type="scientific">Nitrososphaera viennensis EN76</name>
    <dbReference type="NCBI Taxonomy" id="926571"/>
    <lineage>
        <taxon>Archaea</taxon>
        <taxon>Nitrososphaerota</taxon>
        <taxon>Nitrososphaeria</taxon>
        <taxon>Nitrososphaerales</taxon>
        <taxon>Nitrososphaeraceae</taxon>
        <taxon>Nitrososphaera</taxon>
    </lineage>
</organism>
<dbReference type="InterPro" id="IPR002177">
    <property type="entry name" value="DPS_DNA-bd"/>
</dbReference>
<dbReference type="PANTHER" id="PTHR42932">
    <property type="entry name" value="GENERAL STRESS PROTEIN 20U"/>
    <property type="match status" value="1"/>
</dbReference>
<accession>A0A060HPT9</accession>
<dbReference type="HOGENOM" id="CLU_098183_2_1_2"/>
<proteinExistence type="inferred from homology"/>
<dbReference type="SUPFAM" id="SSF47240">
    <property type="entry name" value="Ferritin-like"/>
    <property type="match status" value="1"/>
</dbReference>
<dbReference type="AlphaFoldDB" id="A0A060HPT9"/>
<dbReference type="GO" id="GO:0016722">
    <property type="term" value="F:oxidoreductase activity, acting on metal ions"/>
    <property type="evidence" value="ECO:0007669"/>
    <property type="project" value="InterPro"/>
</dbReference>
<dbReference type="PIRSF" id="PIRSF005900">
    <property type="entry name" value="Dps"/>
    <property type="match status" value="1"/>
</dbReference>
<dbReference type="KEGG" id="nvn:NVIE_028750"/>
<dbReference type="InterPro" id="IPR009078">
    <property type="entry name" value="Ferritin-like_SF"/>
</dbReference>
<dbReference type="PROSITE" id="PS00818">
    <property type="entry name" value="DPS_1"/>
    <property type="match status" value="1"/>
</dbReference>
<sequence>MTKQSLEVSRLIHADKEPKIGIPEKDREGVIKILTELLCDEYVLVTKTKKYHWNVVGPDFSELHKFLEEQYEEMDEIVDKVAERIRTLGGQTIATLSEFTQYTRLKEDPGSYPDTHTMLANLLDAHEATIRILRGNADEADEKYHDMGTNDFLITLMEQHEKMAWMLRSYLTEKSH</sequence>
<evidence type="ECO:0000313" key="4">
    <source>
        <dbReference type="EMBL" id="AIC17150.1"/>
    </source>
</evidence>